<dbReference type="Proteomes" id="UP000789706">
    <property type="component" value="Unassembled WGS sequence"/>
</dbReference>
<name>A0A9N8YKY3_9GLOM</name>
<dbReference type="PROSITE" id="PS50048">
    <property type="entry name" value="ZN2_CY6_FUNGAL_2"/>
    <property type="match status" value="1"/>
</dbReference>
<dbReference type="GO" id="GO:0008270">
    <property type="term" value="F:zinc ion binding"/>
    <property type="evidence" value="ECO:0007669"/>
    <property type="project" value="InterPro"/>
</dbReference>
<evidence type="ECO:0000256" key="2">
    <source>
        <dbReference type="ARBA" id="ARBA00022723"/>
    </source>
</evidence>
<evidence type="ECO:0000256" key="1">
    <source>
        <dbReference type="ARBA" id="ARBA00004123"/>
    </source>
</evidence>
<dbReference type="PROSITE" id="PS00463">
    <property type="entry name" value="ZN2_CY6_FUNGAL_1"/>
    <property type="match status" value="1"/>
</dbReference>
<protein>
    <submittedName>
        <fullName evidence="8">6214_t:CDS:1</fullName>
    </submittedName>
</protein>
<dbReference type="AlphaFoldDB" id="A0A9N8YKY3"/>
<dbReference type="GO" id="GO:0000981">
    <property type="term" value="F:DNA-binding transcription factor activity, RNA polymerase II-specific"/>
    <property type="evidence" value="ECO:0007669"/>
    <property type="project" value="InterPro"/>
</dbReference>
<proteinExistence type="predicted"/>
<dbReference type="PANTHER" id="PTHR47338">
    <property type="entry name" value="ZN(II)2CYS6 TRANSCRIPTION FACTOR (EUROFUNG)-RELATED"/>
    <property type="match status" value="1"/>
</dbReference>
<keyword evidence="3" id="KW-0805">Transcription regulation</keyword>
<evidence type="ECO:0000256" key="3">
    <source>
        <dbReference type="ARBA" id="ARBA00023015"/>
    </source>
</evidence>
<dbReference type="OrthoDB" id="2123952at2759"/>
<evidence type="ECO:0000256" key="5">
    <source>
        <dbReference type="ARBA" id="ARBA00023242"/>
    </source>
</evidence>
<feature type="region of interest" description="Disordered" evidence="6">
    <location>
        <begin position="305"/>
        <end position="335"/>
    </location>
</feature>
<dbReference type="SMART" id="SM00066">
    <property type="entry name" value="GAL4"/>
    <property type="match status" value="1"/>
</dbReference>
<evidence type="ECO:0000256" key="4">
    <source>
        <dbReference type="ARBA" id="ARBA00023163"/>
    </source>
</evidence>
<dbReference type="InterPro" id="IPR001138">
    <property type="entry name" value="Zn2Cys6_DnaBD"/>
</dbReference>
<organism evidence="8 9">
    <name type="scientific">Diversispora eburnea</name>
    <dbReference type="NCBI Taxonomy" id="1213867"/>
    <lineage>
        <taxon>Eukaryota</taxon>
        <taxon>Fungi</taxon>
        <taxon>Fungi incertae sedis</taxon>
        <taxon>Mucoromycota</taxon>
        <taxon>Glomeromycotina</taxon>
        <taxon>Glomeromycetes</taxon>
        <taxon>Diversisporales</taxon>
        <taxon>Diversisporaceae</taxon>
        <taxon>Diversispora</taxon>
    </lineage>
</organism>
<dbReference type="Gene3D" id="4.10.240.10">
    <property type="entry name" value="Zn(2)-C6 fungal-type DNA-binding domain"/>
    <property type="match status" value="1"/>
</dbReference>
<feature type="domain" description="Zn(2)-C6 fungal-type" evidence="7">
    <location>
        <begin position="52"/>
        <end position="82"/>
    </location>
</feature>
<comment type="caution">
    <text evidence="8">The sequence shown here is derived from an EMBL/GenBank/DDBJ whole genome shotgun (WGS) entry which is preliminary data.</text>
</comment>
<evidence type="ECO:0000313" key="8">
    <source>
        <dbReference type="EMBL" id="CAG8435734.1"/>
    </source>
</evidence>
<keyword evidence="9" id="KW-1185">Reference proteome</keyword>
<dbReference type="InterPro" id="IPR050815">
    <property type="entry name" value="TF_fung"/>
</dbReference>
<keyword evidence="4" id="KW-0804">Transcription</keyword>
<dbReference type="SUPFAM" id="SSF57701">
    <property type="entry name" value="Zn2/Cys6 DNA-binding domain"/>
    <property type="match status" value="1"/>
</dbReference>
<evidence type="ECO:0000259" key="7">
    <source>
        <dbReference type="PROSITE" id="PS50048"/>
    </source>
</evidence>
<comment type="subcellular location">
    <subcellularLocation>
        <location evidence="1">Nucleus</location>
    </subcellularLocation>
</comment>
<evidence type="ECO:0000256" key="6">
    <source>
        <dbReference type="SAM" id="MobiDB-lite"/>
    </source>
</evidence>
<dbReference type="CDD" id="cd00067">
    <property type="entry name" value="GAL4"/>
    <property type="match status" value="1"/>
</dbReference>
<keyword evidence="5" id="KW-0539">Nucleus</keyword>
<keyword evidence="2" id="KW-0479">Metal-binding</keyword>
<dbReference type="PANTHER" id="PTHR47338:SF5">
    <property type="entry name" value="ZN(II)2CYS6 TRANSCRIPTION FACTOR (EUROFUNG)"/>
    <property type="match status" value="1"/>
</dbReference>
<dbReference type="InterPro" id="IPR036864">
    <property type="entry name" value="Zn2-C6_fun-type_DNA-bd_sf"/>
</dbReference>
<reference evidence="8" key="1">
    <citation type="submission" date="2021-06" db="EMBL/GenBank/DDBJ databases">
        <authorList>
            <person name="Kallberg Y."/>
            <person name="Tangrot J."/>
            <person name="Rosling A."/>
        </authorList>
    </citation>
    <scope>NUCLEOTIDE SEQUENCE</scope>
    <source>
        <strain evidence="8">AZ414A</strain>
    </source>
</reference>
<accession>A0A9N8YKY3</accession>
<evidence type="ECO:0000313" key="9">
    <source>
        <dbReference type="Proteomes" id="UP000789706"/>
    </source>
</evidence>
<gene>
    <name evidence="8" type="ORF">DEBURN_LOCUS915</name>
</gene>
<dbReference type="GO" id="GO:0005634">
    <property type="term" value="C:nucleus"/>
    <property type="evidence" value="ECO:0007669"/>
    <property type="project" value="UniProtKB-SubCell"/>
</dbReference>
<dbReference type="Pfam" id="PF00172">
    <property type="entry name" value="Zn_clus"/>
    <property type="match status" value="1"/>
</dbReference>
<dbReference type="EMBL" id="CAJVPK010000033">
    <property type="protein sequence ID" value="CAG8435734.1"/>
    <property type="molecule type" value="Genomic_DNA"/>
</dbReference>
<sequence length="447" mass="51701">MLYPQYLPTSQQYQEPNNDDYSMLKNHHPKPTLVLYNHLPNQITPLGHPNRSCASCKKRKVKCDRKTPSCTACQKSKYKCHYTSYSPPVFNGNPKLPRLIVSFVPKCCDPDYYSTLGFAPQQHQEPYYLEDDIYNNFNNPMITTPSEKLILPTTPVEQQSHLSPCQQQQFSHHNQVQQEFYHSPNSYPISPQYQHTQHVQHTQAQSPFMNSNVMIQQVMGSYVPYMQATVTLSYNLNGMHIAHLQEWLKYKFMKQEWNDETDNICVIDPDEKFEIMESPLSPQNINNFSIQQKFTVILHRPEYSSSPITTNNSDHDDFEHSQYSGEDDTTDLDSHASYNSNIGGEGSNRSSMVLEVDHTDIFFNKVYAFVRRFIKNVPWIRENFAMHLRPRGINGIPSPMGFGFSEVAFSDVTVEVRRNNSLPSTPYTNRKFNNPDEIVAKGRMIVS</sequence>